<dbReference type="Pfam" id="PF06051">
    <property type="entry name" value="DUF928"/>
    <property type="match status" value="1"/>
</dbReference>
<organism evidence="1 2">
    <name type="scientific">Candidatus Entotheonella gemina</name>
    <dbReference type="NCBI Taxonomy" id="1429439"/>
    <lineage>
        <taxon>Bacteria</taxon>
        <taxon>Pseudomonadati</taxon>
        <taxon>Nitrospinota/Tectimicrobiota group</taxon>
        <taxon>Candidatus Tectimicrobiota</taxon>
        <taxon>Candidatus Entotheonellia</taxon>
        <taxon>Candidatus Entotheonellales</taxon>
        <taxon>Candidatus Entotheonellaceae</taxon>
        <taxon>Candidatus Entotheonella</taxon>
    </lineage>
</organism>
<accession>W4M4S4</accession>
<proteinExistence type="predicted"/>
<dbReference type="AlphaFoldDB" id="W4M4S4"/>
<dbReference type="InterPro" id="IPR010328">
    <property type="entry name" value="DUF928"/>
</dbReference>
<name>W4M4S4_9BACT</name>
<evidence type="ECO:0000313" key="2">
    <source>
        <dbReference type="Proteomes" id="UP000019140"/>
    </source>
</evidence>
<dbReference type="HOGENOM" id="CLU_061545_0_1_7"/>
<evidence type="ECO:0000313" key="1">
    <source>
        <dbReference type="EMBL" id="ETX05188.1"/>
    </source>
</evidence>
<keyword evidence="2" id="KW-1185">Reference proteome</keyword>
<sequence length="252" mass="27342">MKDISLATSLLIAGFMIMMPLPSVTSGDPTIKTPVHTAEAANRPVKARKLLLFKPPRVGRPKTRLVGGGTRGTASIVELSALTPEQSGLTVQEQPSLFWYLSKTTTDPIELIVSVDRAEQPMLVTRLRPPSQPGIQRVRLTDYNISLKPGVTYRWFVALITDPERRSKDIIAGGGVERIPLSDAIRSQLGQAQAEHVPHLYAEAGLWYDALATISDLIDATPADAGLRQQRAALLEQVGLTSIAAYDATNGR</sequence>
<reference evidence="1 2" key="1">
    <citation type="journal article" date="2014" name="Nature">
        <title>An environmental bacterial taxon with a large and distinct metabolic repertoire.</title>
        <authorList>
            <person name="Wilson M.C."/>
            <person name="Mori T."/>
            <person name="Ruckert C."/>
            <person name="Uria A.R."/>
            <person name="Helf M.J."/>
            <person name="Takada K."/>
            <person name="Gernert C."/>
            <person name="Steffens U.A."/>
            <person name="Heycke N."/>
            <person name="Schmitt S."/>
            <person name="Rinke C."/>
            <person name="Helfrich E.J."/>
            <person name="Brachmann A.O."/>
            <person name="Gurgui C."/>
            <person name="Wakimoto T."/>
            <person name="Kracht M."/>
            <person name="Crusemann M."/>
            <person name="Hentschel U."/>
            <person name="Abe I."/>
            <person name="Matsunaga S."/>
            <person name="Kalinowski J."/>
            <person name="Takeyama H."/>
            <person name="Piel J."/>
        </authorList>
    </citation>
    <scope>NUCLEOTIDE SEQUENCE [LARGE SCALE GENOMIC DNA]</scope>
    <source>
        <strain evidence="2">TSY2</strain>
    </source>
</reference>
<comment type="caution">
    <text evidence="1">The sequence shown here is derived from an EMBL/GenBank/DDBJ whole genome shotgun (WGS) entry which is preliminary data.</text>
</comment>
<dbReference type="Proteomes" id="UP000019140">
    <property type="component" value="Unassembled WGS sequence"/>
</dbReference>
<protein>
    <recommendedName>
        <fullName evidence="3">DUF928 domain-containing protein</fullName>
    </recommendedName>
</protein>
<evidence type="ECO:0008006" key="3">
    <source>
        <dbReference type="Google" id="ProtNLM"/>
    </source>
</evidence>
<gene>
    <name evidence="1" type="ORF">ETSY2_24425</name>
</gene>
<dbReference type="EMBL" id="AZHX01001018">
    <property type="protein sequence ID" value="ETX05188.1"/>
    <property type="molecule type" value="Genomic_DNA"/>
</dbReference>